<evidence type="ECO:0000313" key="10">
    <source>
        <dbReference type="Proteomes" id="UP000004525"/>
    </source>
</evidence>
<dbReference type="FunFam" id="3.30.930.10:FF:000072">
    <property type="entry name" value="Lipoate--protein ligase"/>
    <property type="match status" value="1"/>
</dbReference>
<dbReference type="InterPro" id="IPR004143">
    <property type="entry name" value="BPL_LPL_catalytic"/>
</dbReference>
<dbReference type="EC" id="6.3.1.20" evidence="3"/>
<dbReference type="UniPathway" id="UPA00537">
    <property type="reaction ID" value="UER00594"/>
</dbReference>
<evidence type="ECO:0000256" key="2">
    <source>
        <dbReference type="ARBA" id="ARBA00005124"/>
    </source>
</evidence>
<dbReference type="PANTHER" id="PTHR12561">
    <property type="entry name" value="LIPOATE-PROTEIN LIGASE"/>
    <property type="match status" value="1"/>
</dbReference>
<evidence type="ECO:0000256" key="3">
    <source>
        <dbReference type="ARBA" id="ARBA00012367"/>
    </source>
</evidence>
<keyword evidence="6" id="KW-0067">ATP-binding</keyword>
<evidence type="ECO:0000256" key="7">
    <source>
        <dbReference type="ARBA" id="ARBA00048037"/>
    </source>
</evidence>
<dbReference type="GO" id="GO:0009249">
    <property type="term" value="P:protein lipoylation"/>
    <property type="evidence" value="ECO:0007669"/>
    <property type="project" value="InterPro"/>
</dbReference>
<evidence type="ECO:0000256" key="6">
    <source>
        <dbReference type="ARBA" id="ARBA00022840"/>
    </source>
</evidence>
<dbReference type="Gene3D" id="3.30.930.10">
    <property type="entry name" value="Bira Bifunctional Protein, Domain 2"/>
    <property type="match status" value="1"/>
</dbReference>
<dbReference type="PROSITE" id="PS51733">
    <property type="entry name" value="BPL_LPL_CATALYTIC"/>
    <property type="match status" value="1"/>
</dbReference>
<dbReference type="SUPFAM" id="SSF82649">
    <property type="entry name" value="SufE/NifU"/>
    <property type="match status" value="1"/>
</dbReference>
<dbReference type="SUPFAM" id="SSF55681">
    <property type="entry name" value="Class II aaRS and biotin synthetases"/>
    <property type="match status" value="1"/>
</dbReference>
<dbReference type="Proteomes" id="UP000004525">
    <property type="component" value="Unassembled WGS sequence"/>
</dbReference>
<comment type="catalytic activity">
    <reaction evidence="7">
        <text>L-lysyl-[lipoyl-carrier protein] + (R)-lipoate + ATP = N(6)-[(R)-lipoyl]-L-lysyl-[lipoyl-carrier protein] + AMP + diphosphate + H(+)</text>
        <dbReference type="Rhea" id="RHEA:49288"/>
        <dbReference type="Rhea" id="RHEA-COMP:10500"/>
        <dbReference type="Rhea" id="RHEA-COMP:10502"/>
        <dbReference type="ChEBI" id="CHEBI:15378"/>
        <dbReference type="ChEBI" id="CHEBI:29969"/>
        <dbReference type="ChEBI" id="CHEBI:30616"/>
        <dbReference type="ChEBI" id="CHEBI:33019"/>
        <dbReference type="ChEBI" id="CHEBI:83088"/>
        <dbReference type="ChEBI" id="CHEBI:83099"/>
        <dbReference type="ChEBI" id="CHEBI:456215"/>
        <dbReference type="EC" id="6.3.1.20"/>
    </reaction>
</comment>
<dbReference type="InterPro" id="IPR004562">
    <property type="entry name" value="LipoylTrfase_LipoateP_Ligase"/>
</dbReference>
<evidence type="ECO:0000256" key="1">
    <source>
        <dbReference type="ARBA" id="ARBA00005085"/>
    </source>
</evidence>
<keyword evidence="9" id="KW-0548">Nucleotidyltransferase</keyword>
<organism evidence="9 10">
    <name type="scientific">Lacticaseibacillus rhamnosus (strain LMS2-1)</name>
    <dbReference type="NCBI Taxonomy" id="525361"/>
    <lineage>
        <taxon>Bacteria</taxon>
        <taxon>Bacillati</taxon>
        <taxon>Bacillota</taxon>
        <taxon>Bacilli</taxon>
        <taxon>Lactobacillales</taxon>
        <taxon>Lactobacillaceae</taxon>
        <taxon>Lacticaseibacillus</taxon>
    </lineage>
</organism>
<evidence type="ECO:0000313" key="9">
    <source>
        <dbReference type="EMBL" id="EEN80322.1"/>
    </source>
</evidence>
<dbReference type="GO" id="GO:0005737">
    <property type="term" value="C:cytoplasm"/>
    <property type="evidence" value="ECO:0007669"/>
    <property type="project" value="TreeGrafter"/>
</dbReference>
<dbReference type="EMBL" id="ACIZ01000065">
    <property type="protein sequence ID" value="EEN80322.1"/>
    <property type="molecule type" value="Genomic_DNA"/>
</dbReference>
<dbReference type="GO" id="GO:0017118">
    <property type="term" value="F:lipoyltransferase activity"/>
    <property type="evidence" value="ECO:0007669"/>
    <property type="project" value="TreeGrafter"/>
</dbReference>
<sequence>MLIGGCARMYYVIMKSHDIRENLATEQYLMNAKQFDEPLLLFYYEKPSVIVGRNQNTLEELNQKYVEDHNIVVTRRLSGGGAVYHDLGNLCFSFVVDSDSEEFGDFKSFTQPIVDAIHTLGATSAEVSGRNDMLVDGKKFSGSAMYTRNGKTFSHGTLMLDVDMSVIPNVLNVPEDKIKSKGIKSVKSRVTNLRPYLDKKYQNLTVPEFRDILLTRLFGVDDVAAIKDKEYHVTPEDEVEIKKIYDDVYNNWDWVYGHSPEFTTKKRKHFDYGTIDARFDVKDGKIANVKFYGDFFGPQDVSDVAAALKDKPYTSEAVKKTLDAIDTNAYFTNIPKEDVINLLVP</sequence>
<keyword evidence="5" id="KW-0547">Nucleotide-binding</keyword>
<keyword evidence="9" id="KW-0808">Transferase</keyword>
<dbReference type="GO" id="GO:0016979">
    <property type="term" value="F:lipoate-protein ligase activity"/>
    <property type="evidence" value="ECO:0007669"/>
    <property type="project" value="UniProtKB-EC"/>
</dbReference>
<dbReference type="PANTHER" id="PTHR12561:SF3">
    <property type="entry name" value="LIPOYLTRANSFERASE 1, MITOCHONDRIAL"/>
    <property type="match status" value="1"/>
</dbReference>
<dbReference type="AlphaFoldDB" id="C2JX99"/>
<evidence type="ECO:0000256" key="4">
    <source>
        <dbReference type="ARBA" id="ARBA00022598"/>
    </source>
</evidence>
<evidence type="ECO:0000259" key="8">
    <source>
        <dbReference type="PROSITE" id="PS51733"/>
    </source>
</evidence>
<comment type="pathway">
    <text evidence="1">Protein modification; protein lipoylation via exogenous pathway; protein N(6)-(lipoyl)lysine from lipoate: step 2/2.</text>
</comment>
<dbReference type="Pfam" id="PF10437">
    <property type="entry name" value="Lip_prot_lig_C"/>
    <property type="match status" value="1"/>
</dbReference>
<dbReference type="InterPro" id="IPR045864">
    <property type="entry name" value="aa-tRNA-synth_II/BPL/LPL"/>
</dbReference>
<dbReference type="InterPro" id="IPR019491">
    <property type="entry name" value="Lipoate_protein_ligase_C"/>
</dbReference>
<dbReference type="Gene3D" id="3.30.390.50">
    <property type="entry name" value="CO dehydrogenase flavoprotein, C-terminal domain"/>
    <property type="match status" value="1"/>
</dbReference>
<dbReference type="NCBIfam" id="TIGR00545">
    <property type="entry name" value="lipoyltrans"/>
    <property type="match status" value="1"/>
</dbReference>
<dbReference type="Pfam" id="PF21948">
    <property type="entry name" value="LplA-B_cat"/>
    <property type="match status" value="1"/>
</dbReference>
<feature type="domain" description="BPL/LPL catalytic" evidence="8">
    <location>
        <begin position="34"/>
        <end position="217"/>
    </location>
</feature>
<gene>
    <name evidence="9" type="primary">lplA</name>
    <name evidence="9" type="ORF">HMPREF0539_1533</name>
</gene>
<dbReference type="GO" id="GO:0005524">
    <property type="term" value="F:ATP binding"/>
    <property type="evidence" value="ECO:0007669"/>
    <property type="project" value="UniProtKB-KW"/>
</dbReference>
<reference evidence="9" key="1">
    <citation type="submission" date="2009-01" db="EMBL/GenBank/DDBJ databases">
        <authorList>
            <person name="Qin X."/>
            <person name="Bachman B."/>
            <person name="Battles P."/>
            <person name="Bell A."/>
            <person name="Bess C."/>
            <person name="Bickham C."/>
            <person name="Chaboub L."/>
            <person name="Chen D."/>
            <person name="Coyle M."/>
            <person name="Deiros D.R."/>
            <person name="Dinh H."/>
            <person name="Forbes L."/>
            <person name="Fowler G."/>
            <person name="Francisco L."/>
            <person name="Fu Q."/>
            <person name="Gubbala S."/>
            <person name="Hale W."/>
            <person name="Han Y."/>
            <person name="Hemphill L."/>
            <person name="Highlander S.K."/>
            <person name="Hirani K."/>
            <person name="Hogues M."/>
            <person name="Jackson L."/>
            <person name="Jakkamsetti A."/>
            <person name="Javaid M."/>
            <person name="Jiang H."/>
            <person name="Korchina V."/>
            <person name="Kovar C."/>
            <person name="Lara F."/>
            <person name="Lee S."/>
            <person name="Mata R."/>
            <person name="Mathew T."/>
            <person name="Moen C."/>
            <person name="Morales K."/>
            <person name="Munidasa M."/>
            <person name="Nazareth L."/>
            <person name="Ngo R."/>
            <person name="Nguyen L."/>
            <person name="Okwuonu G."/>
            <person name="Ongeri F."/>
            <person name="Patil S."/>
            <person name="Petrosino J."/>
            <person name="Pham C."/>
            <person name="Pham P."/>
            <person name="Pu L.-L."/>
            <person name="Puazo M."/>
            <person name="Raj R."/>
            <person name="Reid J."/>
            <person name="Rouhana J."/>
            <person name="Saada N."/>
            <person name="Shang Y."/>
            <person name="Simmons D."/>
            <person name="Thornton R."/>
            <person name="Warren J."/>
            <person name="Weissenberger G."/>
            <person name="Zhang J."/>
            <person name="Zhang L."/>
            <person name="Zhou C."/>
            <person name="Zhu D."/>
            <person name="Muzny D."/>
            <person name="Worley K."/>
            <person name="Gibbs R."/>
        </authorList>
    </citation>
    <scope>NUCLEOTIDE SEQUENCE [LARGE SCALE GENOMIC DNA]</scope>
    <source>
        <strain evidence="9">LMS2-1</strain>
    </source>
</reference>
<name>C2JX99_LACRM</name>
<comment type="caution">
    <text evidence="9">The sequence shown here is derived from an EMBL/GenBank/DDBJ whole genome shotgun (WGS) entry which is preliminary data.</text>
</comment>
<protein>
    <recommendedName>
        <fullName evidence="3">lipoate--protein ligase</fullName>
        <ecNumber evidence="3">6.3.1.20</ecNumber>
    </recommendedName>
</protein>
<proteinExistence type="predicted"/>
<keyword evidence="10" id="KW-1185">Reference proteome</keyword>
<dbReference type="HOGENOM" id="CLU_022986_0_2_9"/>
<dbReference type="CDD" id="cd16443">
    <property type="entry name" value="LplA"/>
    <property type="match status" value="1"/>
</dbReference>
<accession>C2JX99</accession>
<comment type="pathway">
    <text evidence="2">Protein modification; protein lipoylation via exogenous pathway; protein N(6)-(lipoyl)lysine from lipoate: step 1/2.</text>
</comment>
<keyword evidence="4 9" id="KW-0436">Ligase</keyword>
<evidence type="ECO:0000256" key="5">
    <source>
        <dbReference type="ARBA" id="ARBA00022741"/>
    </source>
</evidence>